<sequence length="718" mass="77461">MTYPTHLHGGGAPPAPTAVSVLAPGVDPVLAATAVPGPVVPGPALDNPVLDNAVWVSLDGPHARFTERNGRAARYPADVYDFAALAAPADPAAWADLHTLVGAGTVVRIKPVQEVPDRWEVVGGGQGVQLVDTGLRAEPAPEAVRLGPADVPEILDLVARTAPGPFLKRTVELGTCLGIRDRGRLIAMAGERSEMGVPPGRRLGEDPPARLDRDQRGLHRSASPRPGPRHPARPRRRRRHPRPRRDTFPARRRGQRHRDPALRVHRLHPAPPLHDRGGPKPRSAPRQGRTNFLGRHPPVSPAASFPSADSSAAAPGSTPSALHLAVALDGTGWHPASWREPVARPREVFTAGYWADLVAEAERGLLDFVTIEDGLGPQSSHVLEPDERTDRLRGRLDAVLVAARIAPLSRHIGIVPTVVATHTEPFHISKAIATLDYVSSGRAGLRVQITARPDEAAHFGRRTIPRIEAHDSPEARKLVAELFDEAADHVEVVRRLWDSWEDDAEIRDVATGRFIDRAKLHYIDFEGRHFSVKGPSITPRPPQGQPLVTALAHDTVPYRLVARQADVGYVTPHDTGQARAIVAGIRAEQRAAGRADEPLHVFGDLVVFLDDDPAAAAARRDRLDALAGEPYTSDARVFTGTPVQLADLLQDLASAGLTGFRLRPAVLGHDLPAITRGLVPELQRRGVFRRAYEAGTLRGLLGLPRPANRYAAAPTATV</sequence>
<reference evidence="7 8" key="1">
    <citation type="journal article" date="2010" name="Mol. Plant Microbe Interact.">
        <title>Streptomyces scabies 87-22 contains a coronafacic acid-like biosynthetic cluster that contributes to plant-microbe interactions.</title>
        <authorList>
            <person name="Bignell D.R."/>
            <person name="Seipke R.F."/>
            <person name="Huguet-Tapia J.C."/>
            <person name="Chambers A.H."/>
            <person name="Parry R.J."/>
            <person name="Loria R."/>
        </authorList>
    </citation>
    <scope>NUCLEOTIDE SEQUENCE [LARGE SCALE GENOMIC DNA]</scope>
    <source>
        <strain evidence="7 8">87.22</strain>
    </source>
</reference>
<dbReference type="GO" id="GO:0004497">
    <property type="term" value="F:monooxygenase activity"/>
    <property type="evidence" value="ECO:0007669"/>
    <property type="project" value="UniProtKB-KW"/>
</dbReference>
<dbReference type="STRING" id="680198.SCAB_12471"/>
<proteinExistence type="predicted"/>
<feature type="compositionally biased region" description="Low complexity" evidence="5">
    <location>
        <begin position="301"/>
        <end position="318"/>
    </location>
</feature>
<keyword evidence="1" id="KW-0285">Flavoprotein</keyword>
<dbReference type="PANTHER" id="PTHR30011">
    <property type="entry name" value="ALKANESULFONATE MONOOXYGENASE-RELATED"/>
    <property type="match status" value="1"/>
</dbReference>
<feature type="compositionally biased region" description="Basic and acidic residues" evidence="5">
    <location>
        <begin position="202"/>
        <end position="217"/>
    </location>
</feature>
<dbReference type="eggNOG" id="COG3393">
    <property type="taxonomic scope" value="Bacteria"/>
</dbReference>
<dbReference type="PANTHER" id="PTHR30011:SF16">
    <property type="entry name" value="C2H2 FINGER DOMAIN TRANSCRIPTION FACTOR (EUROFUNG)-RELATED"/>
    <property type="match status" value="1"/>
</dbReference>
<evidence type="ECO:0000313" key="8">
    <source>
        <dbReference type="Proteomes" id="UP000001444"/>
    </source>
</evidence>
<dbReference type="InterPro" id="IPR011251">
    <property type="entry name" value="Luciferase-like_dom"/>
</dbReference>
<evidence type="ECO:0000313" key="7">
    <source>
        <dbReference type="EMBL" id="CBG68409.1"/>
    </source>
</evidence>
<evidence type="ECO:0000259" key="6">
    <source>
        <dbReference type="Pfam" id="PF00296"/>
    </source>
</evidence>
<dbReference type="KEGG" id="scb:SCAB_12471"/>
<feature type="domain" description="Luciferase-like" evidence="6">
    <location>
        <begin position="342"/>
        <end position="623"/>
    </location>
</feature>
<dbReference type="AlphaFoldDB" id="C9Z6L8"/>
<keyword evidence="2" id="KW-0288">FMN</keyword>
<evidence type="ECO:0000256" key="3">
    <source>
        <dbReference type="ARBA" id="ARBA00023002"/>
    </source>
</evidence>
<evidence type="ECO:0000256" key="2">
    <source>
        <dbReference type="ARBA" id="ARBA00022643"/>
    </source>
</evidence>
<evidence type="ECO:0000256" key="1">
    <source>
        <dbReference type="ARBA" id="ARBA00022630"/>
    </source>
</evidence>
<dbReference type="eggNOG" id="COG2141">
    <property type="taxonomic scope" value="Bacteria"/>
</dbReference>
<name>C9Z6L8_STRSW</name>
<dbReference type="HOGENOM" id="CLU_384911_0_0_11"/>
<keyword evidence="3" id="KW-0560">Oxidoreductase</keyword>
<keyword evidence="4 7" id="KW-0503">Monooxygenase</keyword>
<organism evidence="7 8">
    <name type="scientific">Streptomyces scabiei (strain 87.22)</name>
    <dbReference type="NCBI Taxonomy" id="680198"/>
    <lineage>
        <taxon>Bacteria</taxon>
        <taxon>Bacillati</taxon>
        <taxon>Actinomycetota</taxon>
        <taxon>Actinomycetes</taxon>
        <taxon>Kitasatosporales</taxon>
        <taxon>Streptomycetaceae</taxon>
        <taxon>Streptomyces</taxon>
    </lineage>
</organism>
<accession>C9Z6L8</accession>
<dbReference type="InterPro" id="IPR036661">
    <property type="entry name" value="Luciferase-like_sf"/>
</dbReference>
<dbReference type="Pfam" id="PF00296">
    <property type="entry name" value="Bac_luciferase"/>
    <property type="match status" value="1"/>
</dbReference>
<dbReference type="Gene3D" id="3.20.20.30">
    <property type="entry name" value="Luciferase-like domain"/>
    <property type="match status" value="1"/>
</dbReference>
<dbReference type="SUPFAM" id="SSF51679">
    <property type="entry name" value="Bacterial luciferase-like"/>
    <property type="match status" value="1"/>
</dbReference>
<dbReference type="EMBL" id="FN554889">
    <property type="protein sequence ID" value="CBG68409.1"/>
    <property type="molecule type" value="Genomic_DNA"/>
</dbReference>
<keyword evidence="8" id="KW-1185">Reference proteome</keyword>
<evidence type="ECO:0000256" key="5">
    <source>
        <dbReference type="SAM" id="MobiDB-lite"/>
    </source>
</evidence>
<feature type="region of interest" description="Disordered" evidence="5">
    <location>
        <begin position="190"/>
        <end position="318"/>
    </location>
</feature>
<dbReference type="Gene3D" id="3.40.630.30">
    <property type="match status" value="1"/>
</dbReference>
<gene>
    <name evidence="7" type="ordered locus">SCAB_12471</name>
</gene>
<evidence type="ECO:0000256" key="4">
    <source>
        <dbReference type="ARBA" id="ARBA00023033"/>
    </source>
</evidence>
<protein>
    <submittedName>
        <fullName evidence="7">Putative monooxygenase</fullName>
    </submittedName>
</protein>
<dbReference type="Proteomes" id="UP000001444">
    <property type="component" value="Chromosome"/>
</dbReference>
<feature type="compositionally biased region" description="Basic residues" evidence="5">
    <location>
        <begin position="227"/>
        <end position="243"/>
    </location>
</feature>
<dbReference type="InterPro" id="IPR051260">
    <property type="entry name" value="Diverse_substr_monoxygenases"/>
</dbReference>
<dbReference type="GO" id="GO:0016705">
    <property type="term" value="F:oxidoreductase activity, acting on paired donors, with incorporation or reduction of molecular oxygen"/>
    <property type="evidence" value="ECO:0007669"/>
    <property type="project" value="InterPro"/>
</dbReference>